<feature type="region of interest" description="Disordered" evidence="1">
    <location>
        <begin position="1"/>
        <end position="33"/>
    </location>
</feature>
<evidence type="ECO:0000313" key="3">
    <source>
        <dbReference type="Proteomes" id="UP000288395"/>
    </source>
</evidence>
<reference evidence="3" key="1">
    <citation type="journal article" date="2018" name="Front. Microbiol.">
        <title>Genome-Based Analysis Reveals the Taxonomy and Diversity of the Family Idiomarinaceae.</title>
        <authorList>
            <person name="Liu Y."/>
            <person name="Lai Q."/>
            <person name="Shao Z."/>
        </authorList>
    </citation>
    <scope>NUCLEOTIDE SEQUENCE [LARGE SCALE GENOMIC DNA]</scope>
    <source>
        <strain evidence="3">GBPy7</strain>
    </source>
</reference>
<gene>
    <name evidence="2" type="ORF">CWE08_08215</name>
</gene>
<dbReference type="InterPro" id="IPR021382">
    <property type="entry name" value="DUF3014"/>
</dbReference>
<dbReference type="Proteomes" id="UP000288395">
    <property type="component" value="Unassembled WGS sequence"/>
</dbReference>
<organism evidence="2 3">
    <name type="scientific">Aliidiomarina iranensis</name>
    <dbReference type="NCBI Taxonomy" id="1434071"/>
    <lineage>
        <taxon>Bacteria</taxon>
        <taxon>Pseudomonadati</taxon>
        <taxon>Pseudomonadota</taxon>
        <taxon>Gammaproteobacteria</taxon>
        <taxon>Alteromonadales</taxon>
        <taxon>Idiomarinaceae</taxon>
        <taxon>Aliidiomarina</taxon>
    </lineage>
</organism>
<proteinExistence type="predicted"/>
<protein>
    <submittedName>
        <fullName evidence="2">DUF3014 domain-containing protein</fullName>
    </submittedName>
</protein>
<feature type="compositionally biased region" description="Acidic residues" evidence="1">
    <location>
        <begin position="1"/>
        <end position="26"/>
    </location>
</feature>
<dbReference type="AlphaFoldDB" id="A0A432VVB7"/>
<accession>A0A432VVB7</accession>
<dbReference type="EMBL" id="PIPJ01000005">
    <property type="protein sequence ID" value="RUO20440.1"/>
    <property type="molecule type" value="Genomic_DNA"/>
</dbReference>
<name>A0A432VVB7_9GAMM</name>
<sequence length="218" mass="24964">MPEPMPEPEPEPLPEPEPAPEPEPEPEPLPPLNEASDVVLQELAEQEVNIQPVQAENMLRKLVVFVDNIARGEIVREAAVINGPQSRFIVQRIDGQIYVDERSYSRYNDIVSWFYEMDTDVLVDQFERFQPVFEEAFGEIKEPGLTFEERVLDAIAILLDTPEPRGLLALSDEEVMYTYADPELENLPAAQKQMLRIGPDNRALVKSKLREIRQRLSQ</sequence>
<evidence type="ECO:0000256" key="1">
    <source>
        <dbReference type="SAM" id="MobiDB-lite"/>
    </source>
</evidence>
<evidence type="ECO:0000313" key="2">
    <source>
        <dbReference type="EMBL" id="RUO20440.1"/>
    </source>
</evidence>
<dbReference type="Pfam" id="PF11219">
    <property type="entry name" value="DUF3014"/>
    <property type="match status" value="1"/>
</dbReference>
<keyword evidence="3" id="KW-1185">Reference proteome</keyword>
<comment type="caution">
    <text evidence="2">The sequence shown here is derived from an EMBL/GenBank/DDBJ whole genome shotgun (WGS) entry which is preliminary data.</text>
</comment>